<dbReference type="EMBL" id="CAJJDP010000202">
    <property type="protein sequence ID" value="CAD8215006.1"/>
    <property type="molecule type" value="Genomic_DNA"/>
</dbReference>
<evidence type="ECO:0000313" key="1">
    <source>
        <dbReference type="EMBL" id="CAD8215006.1"/>
    </source>
</evidence>
<proteinExistence type="predicted"/>
<keyword evidence="2" id="KW-1185">Reference proteome</keyword>
<reference evidence="1" key="1">
    <citation type="submission" date="2021-01" db="EMBL/GenBank/DDBJ databases">
        <authorList>
            <consortium name="Genoscope - CEA"/>
            <person name="William W."/>
        </authorList>
    </citation>
    <scope>NUCLEOTIDE SEQUENCE</scope>
</reference>
<protein>
    <submittedName>
        <fullName evidence="1">Uncharacterized protein</fullName>
    </submittedName>
</protein>
<evidence type="ECO:0000313" key="2">
    <source>
        <dbReference type="Proteomes" id="UP000683925"/>
    </source>
</evidence>
<dbReference type="AlphaFoldDB" id="A0A8S1YJL5"/>
<name>A0A8S1YJL5_PAROT</name>
<dbReference type="Proteomes" id="UP000683925">
    <property type="component" value="Unassembled WGS sequence"/>
</dbReference>
<comment type="caution">
    <text evidence="1">The sequence shown here is derived from an EMBL/GenBank/DDBJ whole genome shotgun (WGS) entry which is preliminary data.</text>
</comment>
<accession>A0A8S1YJL5</accession>
<organism evidence="1 2">
    <name type="scientific">Paramecium octaurelia</name>
    <dbReference type="NCBI Taxonomy" id="43137"/>
    <lineage>
        <taxon>Eukaryota</taxon>
        <taxon>Sar</taxon>
        <taxon>Alveolata</taxon>
        <taxon>Ciliophora</taxon>
        <taxon>Intramacronucleata</taxon>
        <taxon>Oligohymenophorea</taxon>
        <taxon>Peniculida</taxon>
        <taxon>Parameciidae</taxon>
        <taxon>Paramecium</taxon>
    </lineage>
</organism>
<gene>
    <name evidence="1" type="ORF">POCTA_138.1.T1980023</name>
</gene>
<sequence length="327" mass="38949">MEIFISIPYEKSNQRPILDFQSCPQFESVVIDQGILLSRLEHFMIQILALVNQKNSNILGKYNKPFQHDHLNYFIQSSIYNQIRFIQIAFNLFNVTRRILIQKLAHSKQIFQTFLYATINLLKQKRIIGSQIETSPFQAEKRFALPFQCKQLYLKTIIAFKMFGIVSFHPFVKTQIIFPKQLIKSLLDYHKSIFVSQSIDIFLLTPPLFFKKQVRLLFGSVITAMIKIQKKMVHFRQLSLLMFASVQISEITYKHNLLKLFRVILENLILMEQQNHCLWFTWLHNIRIFIIIRKFLSSKFQSQILAYIYIQLNLLILKFQKLFQQLC</sequence>